<evidence type="ECO:0000256" key="6">
    <source>
        <dbReference type="ARBA" id="ARBA00022692"/>
    </source>
</evidence>
<dbReference type="InterPro" id="IPR036890">
    <property type="entry name" value="HATPase_C_sf"/>
</dbReference>
<evidence type="ECO:0000256" key="2">
    <source>
        <dbReference type="ARBA" id="ARBA00004651"/>
    </source>
</evidence>
<keyword evidence="7" id="KW-0418">Kinase</keyword>
<dbReference type="GO" id="GO:0000155">
    <property type="term" value="F:phosphorelay sensor kinase activity"/>
    <property type="evidence" value="ECO:0007669"/>
    <property type="project" value="InterPro"/>
</dbReference>
<keyword evidence="6 11" id="KW-0812">Transmembrane</keyword>
<dbReference type="PANTHER" id="PTHR45453:SF2">
    <property type="entry name" value="HISTIDINE KINASE"/>
    <property type="match status" value="1"/>
</dbReference>
<evidence type="ECO:0000313" key="13">
    <source>
        <dbReference type="EMBL" id="KKY01481.1"/>
    </source>
</evidence>
<organism evidence="13 14">
    <name type="scientific">Paraclostridium benzoelyticum</name>
    <dbReference type="NCBI Taxonomy" id="1629550"/>
    <lineage>
        <taxon>Bacteria</taxon>
        <taxon>Bacillati</taxon>
        <taxon>Bacillota</taxon>
        <taxon>Clostridia</taxon>
        <taxon>Peptostreptococcales</taxon>
        <taxon>Peptostreptococcaceae</taxon>
        <taxon>Paraclostridium</taxon>
    </lineage>
</organism>
<dbReference type="GO" id="GO:0004721">
    <property type="term" value="F:phosphoprotein phosphatase activity"/>
    <property type="evidence" value="ECO:0007669"/>
    <property type="project" value="TreeGrafter"/>
</dbReference>
<keyword evidence="8 11" id="KW-1133">Transmembrane helix</keyword>
<dbReference type="SUPFAM" id="SSF55874">
    <property type="entry name" value="ATPase domain of HSP90 chaperone/DNA topoisomerase II/histidine kinase"/>
    <property type="match status" value="1"/>
</dbReference>
<dbReference type="SMART" id="SM00387">
    <property type="entry name" value="HATPase_c"/>
    <property type="match status" value="1"/>
</dbReference>
<dbReference type="InterPro" id="IPR036097">
    <property type="entry name" value="HisK_dim/P_sf"/>
</dbReference>
<dbReference type="CDD" id="cd00082">
    <property type="entry name" value="HisKA"/>
    <property type="match status" value="1"/>
</dbReference>
<comment type="subcellular location">
    <subcellularLocation>
        <location evidence="2">Cell membrane</location>
        <topology evidence="2">Multi-pass membrane protein</topology>
    </subcellularLocation>
</comment>
<evidence type="ECO:0000256" key="5">
    <source>
        <dbReference type="ARBA" id="ARBA00022679"/>
    </source>
</evidence>
<dbReference type="EMBL" id="LBBT01000184">
    <property type="protein sequence ID" value="KKY01481.1"/>
    <property type="molecule type" value="Genomic_DNA"/>
</dbReference>
<evidence type="ECO:0000256" key="4">
    <source>
        <dbReference type="ARBA" id="ARBA00022475"/>
    </source>
</evidence>
<dbReference type="RefSeq" id="WP_046822888.1">
    <property type="nucleotide sequence ID" value="NZ_LBBT01000184.1"/>
</dbReference>
<name>A0A0M3DH77_9FIRM</name>
<dbReference type="PROSITE" id="PS50109">
    <property type="entry name" value="HIS_KIN"/>
    <property type="match status" value="1"/>
</dbReference>
<evidence type="ECO:0000256" key="7">
    <source>
        <dbReference type="ARBA" id="ARBA00022777"/>
    </source>
</evidence>
<evidence type="ECO:0000313" key="14">
    <source>
        <dbReference type="Proteomes" id="UP000034407"/>
    </source>
</evidence>
<evidence type="ECO:0000259" key="12">
    <source>
        <dbReference type="PROSITE" id="PS50109"/>
    </source>
</evidence>
<dbReference type="GO" id="GO:0016036">
    <property type="term" value="P:cellular response to phosphate starvation"/>
    <property type="evidence" value="ECO:0007669"/>
    <property type="project" value="TreeGrafter"/>
</dbReference>
<dbReference type="OrthoDB" id="9780487at2"/>
<gene>
    <name evidence="13" type="ORF">VN21_08625</name>
</gene>
<dbReference type="InterPro" id="IPR005467">
    <property type="entry name" value="His_kinase_dom"/>
</dbReference>
<comment type="catalytic activity">
    <reaction evidence="1">
        <text>ATP + protein L-histidine = ADP + protein N-phospho-L-histidine.</text>
        <dbReference type="EC" id="2.7.13.3"/>
    </reaction>
</comment>
<feature type="transmembrane region" description="Helical" evidence="11">
    <location>
        <begin position="12"/>
        <end position="30"/>
    </location>
</feature>
<dbReference type="SUPFAM" id="SSF47384">
    <property type="entry name" value="Homodimeric domain of signal transducing histidine kinase"/>
    <property type="match status" value="1"/>
</dbReference>
<keyword evidence="9" id="KW-0902">Two-component regulatory system</keyword>
<sequence length="348" mass="41147">MNIKEYIKDKQFYIVLRLSFLVFVVYILGLLQVEDITIKFIITLWVVLNAIEIIHDYNRKSRYYNETKNILNDLDRKYLLPVVINRPEFIEGQLLYDVISVTDKGMHEEVNKYIFIQEEYKEYIDMWVHEIKTPIASSKLIIENNKNEHTLSILEEIEKIENYIEQVLYYSKSNELEKDYIVKEISLRQCVNNTIRRNKKAIRDKDISIDIQDFNKNVYCDNKWVEFILNQIIINSVKYIGNKSINKKLYRANGKIKIYIEEHSNSTELFIEDNGIGIDEKDLRKVFEKGFTGLNGRKLKKSTGMGLYISKKLADKMSLGISIDSKINEYTVVKITFPENNMMKIINN</sequence>
<keyword evidence="4" id="KW-1003">Cell membrane</keyword>
<dbReference type="AlphaFoldDB" id="A0A0M3DH77"/>
<dbReference type="InterPro" id="IPR050351">
    <property type="entry name" value="BphY/WalK/GraS-like"/>
</dbReference>
<evidence type="ECO:0000256" key="8">
    <source>
        <dbReference type="ARBA" id="ARBA00022989"/>
    </source>
</evidence>
<reference evidence="13 14" key="1">
    <citation type="submission" date="2015-04" db="EMBL/GenBank/DDBJ databases">
        <title>Microcin producing Clostridium sp. JC272T.</title>
        <authorList>
            <person name="Jyothsna T."/>
            <person name="Sasikala C."/>
            <person name="Ramana C."/>
        </authorList>
    </citation>
    <scope>NUCLEOTIDE SEQUENCE [LARGE SCALE GENOMIC DNA]</scope>
    <source>
        <strain evidence="13 14">JC272</strain>
    </source>
</reference>
<keyword evidence="14" id="KW-1185">Reference proteome</keyword>
<evidence type="ECO:0000256" key="1">
    <source>
        <dbReference type="ARBA" id="ARBA00000085"/>
    </source>
</evidence>
<dbReference type="InterPro" id="IPR003594">
    <property type="entry name" value="HATPase_dom"/>
</dbReference>
<dbReference type="InterPro" id="IPR003661">
    <property type="entry name" value="HisK_dim/P_dom"/>
</dbReference>
<evidence type="ECO:0000256" key="9">
    <source>
        <dbReference type="ARBA" id="ARBA00023012"/>
    </source>
</evidence>
<dbReference type="Pfam" id="PF02518">
    <property type="entry name" value="HATPase_c"/>
    <property type="match status" value="1"/>
</dbReference>
<keyword evidence="10 11" id="KW-0472">Membrane</keyword>
<protein>
    <recommendedName>
        <fullName evidence="3">histidine kinase</fullName>
        <ecNumber evidence="3">2.7.13.3</ecNumber>
    </recommendedName>
</protein>
<dbReference type="PATRIC" id="fig|1629550.3.peg.1161"/>
<feature type="domain" description="Histidine kinase" evidence="12">
    <location>
        <begin position="126"/>
        <end position="341"/>
    </location>
</feature>
<dbReference type="PANTHER" id="PTHR45453">
    <property type="entry name" value="PHOSPHATE REGULON SENSOR PROTEIN PHOR"/>
    <property type="match status" value="1"/>
</dbReference>
<accession>A0A0M3DH77</accession>
<evidence type="ECO:0000256" key="3">
    <source>
        <dbReference type="ARBA" id="ARBA00012438"/>
    </source>
</evidence>
<dbReference type="GO" id="GO:0005886">
    <property type="term" value="C:plasma membrane"/>
    <property type="evidence" value="ECO:0007669"/>
    <property type="project" value="UniProtKB-SubCell"/>
</dbReference>
<dbReference type="EC" id="2.7.13.3" evidence="3"/>
<comment type="caution">
    <text evidence="13">The sequence shown here is derived from an EMBL/GenBank/DDBJ whole genome shotgun (WGS) entry which is preliminary data.</text>
</comment>
<proteinExistence type="predicted"/>
<dbReference type="Proteomes" id="UP000034407">
    <property type="component" value="Unassembled WGS sequence"/>
</dbReference>
<evidence type="ECO:0000256" key="10">
    <source>
        <dbReference type="ARBA" id="ARBA00023136"/>
    </source>
</evidence>
<dbReference type="Gene3D" id="3.30.565.10">
    <property type="entry name" value="Histidine kinase-like ATPase, C-terminal domain"/>
    <property type="match status" value="1"/>
</dbReference>
<evidence type="ECO:0000256" key="11">
    <source>
        <dbReference type="SAM" id="Phobius"/>
    </source>
</evidence>
<keyword evidence="5" id="KW-0808">Transferase</keyword>